<dbReference type="OrthoDB" id="295029at2759"/>
<accession>A0A8S9ZYJ6</accession>
<comment type="caution">
    <text evidence="1">The sequence shown here is derived from an EMBL/GenBank/DDBJ whole genome shotgun (WGS) entry which is preliminary data.</text>
</comment>
<dbReference type="EMBL" id="JABEBT010000010">
    <property type="protein sequence ID" value="KAF7638751.1"/>
    <property type="molecule type" value="Genomic_DNA"/>
</dbReference>
<protein>
    <submittedName>
        <fullName evidence="1">Uncharacterized protein</fullName>
    </submittedName>
</protein>
<dbReference type="AlphaFoldDB" id="A0A8S9ZYJ6"/>
<evidence type="ECO:0000313" key="2">
    <source>
        <dbReference type="Proteomes" id="UP000605970"/>
    </source>
</evidence>
<proteinExistence type="predicted"/>
<gene>
    <name evidence="1" type="ORF">Mgra_00001832</name>
</gene>
<name>A0A8S9ZYJ6_9BILA</name>
<organism evidence="1 2">
    <name type="scientific">Meloidogyne graminicola</name>
    <dbReference type="NCBI Taxonomy" id="189291"/>
    <lineage>
        <taxon>Eukaryota</taxon>
        <taxon>Metazoa</taxon>
        <taxon>Ecdysozoa</taxon>
        <taxon>Nematoda</taxon>
        <taxon>Chromadorea</taxon>
        <taxon>Rhabditida</taxon>
        <taxon>Tylenchina</taxon>
        <taxon>Tylenchomorpha</taxon>
        <taxon>Tylenchoidea</taxon>
        <taxon>Meloidogynidae</taxon>
        <taxon>Meloidogyninae</taxon>
        <taxon>Meloidogyne</taxon>
    </lineage>
</organism>
<dbReference type="Proteomes" id="UP000605970">
    <property type="component" value="Unassembled WGS sequence"/>
</dbReference>
<keyword evidence="2" id="KW-1185">Reference proteome</keyword>
<sequence length="189" mass="21922">MSSRFNSCTHLCILCLPIYGEKGNIFKLLIMSYKWTVSKELLFLSCLYISCPYNGCQLYSNTNSHQKRDKYSNNIHFIIKNAIVECKIPTNCQQNINSALINENQIMKYYLKTNLTRLNSKSGHVCCNIEESSLTCQMACKSALFAPTLSHKKKKNRIEMFCYKENGNEFQGDKNNTNLIRFFHIQKII</sequence>
<reference evidence="1" key="1">
    <citation type="journal article" date="2020" name="Ecol. Evol.">
        <title>Genome structure and content of the rice root-knot nematode (Meloidogyne graminicola).</title>
        <authorList>
            <person name="Phan N.T."/>
            <person name="Danchin E.G.J."/>
            <person name="Klopp C."/>
            <person name="Perfus-Barbeoch L."/>
            <person name="Kozlowski D.K."/>
            <person name="Koutsovoulos G.D."/>
            <person name="Lopez-Roques C."/>
            <person name="Bouchez O."/>
            <person name="Zahm M."/>
            <person name="Besnard G."/>
            <person name="Bellafiore S."/>
        </authorList>
    </citation>
    <scope>NUCLEOTIDE SEQUENCE</scope>
    <source>
        <strain evidence="1">VN-18</strain>
    </source>
</reference>
<evidence type="ECO:0000313" key="1">
    <source>
        <dbReference type="EMBL" id="KAF7638751.1"/>
    </source>
</evidence>